<feature type="domain" description="Rhodopsin" evidence="8">
    <location>
        <begin position="34"/>
        <end position="277"/>
    </location>
</feature>
<evidence type="ECO:0000256" key="3">
    <source>
        <dbReference type="ARBA" id="ARBA00022989"/>
    </source>
</evidence>
<reference evidence="9 10" key="1">
    <citation type="submission" date="2019-07" db="EMBL/GenBank/DDBJ databases">
        <title>Finished genome of Venturia effusa.</title>
        <authorList>
            <person name="Young C.A."/>
            <person name="Cox M.P."/>
            <person name="Ganley A.R.D."/>
            <person name="David W.J."/>
        </authorList>
    </citation>
    <scope>NUCLEOTIDE SEQUENCE [LARGE SCALE GENOMIC DNA]</scope>
    <source>
        <strain evidence="10">albino</strain>
    </source>
</reference>
<dbReference type="GO" id="GO:0016020">
    <property type="term" value="C:membrane"/>
    <property type="evidence" value="ECO:0007669"/>
    <property type="project" value="UniProtKB-SubCell"/>
</dbReference>
<evidence type="ECO:0000259" key="8">
    <source>
        <dbReference type="Pfam" id="PF20684"/>
    </source>
</evidence>
<evidence type="ECO:0000313" key="10">
    <source>
        <dbReference type="Proteomes" id="UP000316270"/>
    </source>
</evidence>
<organism evidence="9 10">
    <name type="scientific">Venturia effusa</name>
    <dbReference type="NCBI Taxonomy" id="50376"/>
    <lineage>
        <taxon>Eukaryota</taxon>
        <taxon>Fungi</taxon>
        <taxon>Dikarya</taxon>
        <taxon>Ascomycota</taxon>
        <taxon>Pezizomycotina</taxon>
        <taxon>Dothideomycetes</taxon>
        <taxon>Pleosporomycetidae</taxon>
        <taxon>Venturiales</taxon>
        <taxon>Venturiaceae</taxon>
        <taxon>Venturia</taxon>
    </lineage>
</organism>
<feature type="transmembrane region" description="Helical" evidence="7">
    <location>
        <begin position="98"/>
        <end position="120"/>
    </location>
</feature>
<evidence type="ECO:0000256" key="1">
    <source>
        <dbReference type="ARBA" id="ARBA00004141"/>
    </source>
</evidence>
<protein>
    <recommendedName>
        <fullName evidence="8">Rhodopsin domain-containing protein</fullName>
    </recommendedName>
</protein>
<sequence length="385" mass="43398">MASDHRDITGSRQQEVLIVAWTMTGAAILTVIFKLFTRFRVVRYIGWDDFFIVFSLLLSITASAFVHYGVHLGFGRHTAAVIAEKGVAHMAKVAKFQILGYPFNLGAFSFPNLAITILITQLLEQNRLRTRLLYGMTLLQITFAMITIVLVFAQCRPTQKLWYKSMPGTCWDPKILNDFSYWLCAYTTFTDIVLAVVPVVAFWKLQMKTSTKVGLCVLMSMTMLSAIVTIIKGTHLPLFTDAKDPLYNPVPLVLWGLVEQNVVIMAACVPTLRPLFHNPWARAKNNSGYSGYKSDDTSGRRSKANQRDNLEEAILPIDEDTEIDDIEPKELAHRKGGYAESVKSSRGIMLTTVVHVESGRHNIQWPIRGSRDIVPQNLRDSEQKL</sequence>
<evidence type="ECO:0000256" key="2">
    <source>
        <dbReference type="ARBA" id="ARBA00022692"/>
    </source>
</evidence>
<dbReference type="InterPro" id="IPR049326">
    <property type="entry name" value="Rhodopsin_dom_fungi"/>
</dbReference>
<evidence type="ECO:0000256" key="4">
    <source>
        <dbReference type="ARBA" id="ARBA00023136"/>
    </source>
</evidence>
<keyword evidence="3 7" id="KW-1133">Transmembrane helix</keyword>
<dbReference type="Pfam" id="PF20684">
    <property type="entry name" value="Fung_rhodopsin"/>
    <property type="match status" value="1"/>
</dbReference>
<dbReference type="InterPro" id="IPR052337">
    <property type="entry name" value="SAT4-like"/>
</dbReference>
<evidence type="ECO:0000256" key="6">
    <source>
        <dbReference type="SAM" id="MobiDB-lite"/>
    </source>
</evidence>
<feature type="transmembrane region" description="Helical" evidence="7">
    <location>
        <begin position="16"/>
        <end position="37"/>
    </location>
</feature>
<gene>
    <name evidence="9" type="ORF">FKW77_005651</name>
</gene>
<feature type="transmembrane region" description="Helical" evidence="7">
    <location>
        <begin position="49"/>
        <end position="70"/>
    </location>
</feature>
<dbReference type="PANTHER" id="PTHR33048:SF155">
    <property type="entry name" value="INTEGRAL MEMBRANE PROTEIN"/>
    <property type="match status" value="1"/>
</dbReference>
<evidence type="ECO:0000256" key="7">
    <source>
        <dbReference type="SAM" id="Phobius"/>
    </source>
</evidence>
<keyword evidence="2 7" id="KW-0812">Transmembrane</keyword>
<name>A0A517LFI6_9PEZI</name>
<comment type="similarity">
    <text evidence="5">Belongs to the SAT4 family.</text>
</comment>
<dbReference type="Proteomes" id="UP000316270">
    <property type="component" value="Chromosome 11"/>
</dbReference>
<evidence type="ECO:0000256" key="5">
    <source>
        <dbReference type="ARBA" id="ARBA00038359"/>
    </source>
</evidence>
<feature type="transmembrane region" description="Helical" evidence="7">
    <location>
        <begin position="179"/>
        <end position="201"/>
    </location>
</feature>
<dbReference type="EMBL" id="CP042195">
    <property type="protein sequence ID" value="QDS74399.1"/>
    <property type="molecule type" value="Genomic_DNA"/>
</dbReference>
<keyword evidence="10" id="KW-1185">Reference proteome</keyword>
<dbReference type="STRING" id="50376.A0A517LFI6"/>
<comment type="subcellular location">
    <subcellularLocation>
        <location evidence="1">Membrane</location>
        <topology evidence="1">Multi-pass membrane protein</topology>
    </subcellularLocation>
</comment>
<dbReference type="OrthoDB" id="3934549at2759"/>
<evidence type="ECO:0000313" key="9">
    <source>
        <dbReference type="EMBL" id="QDS74399.1"/>
    </source>
</evidence>
<dbReference type="AlphaFoldDB" id="A0A517LFI6"/>
<feature type="transmembrane region" description="Helical" evidence="7">
    <location>
        <begin position="132"/>
        <end position="153"/>
    </location>
</feature>
<feature type="compositionally biased region" description="Basic and acidic residues" evidence="6">
    <location>
        <begin position="293"/>
        <end position="308"/>
    </location>
</feature>
<feature type="region of interest" description="Disordered" evidence="6">
    <location>
        <begin position="287"/>
        <end position="308"/>
    </location>
</feature>
<feature type="transmembrane region" description="Helical" evidence="7">
    <location>
        <begin position="213"/>
        <end position="232"/>
    </location>
</feature>
<keyword evidence="4 7" id="KW-0472">Membrane</keyword>
<proteinExistence type="inferred from homology"/>
<accession>A0A517LFI6</accession>
<dbReference type="PANTHER" id="PTHR33048">
    <property type="entry name" value="PTH11-LIKE INTEGRAL MEMBRANE PROTEIN (AFU_ORTHOLOGUE AFUA_5G11245)"/>
    <property type="match status" value="1"/>
</dbReference>